<organism evidence="2 3">
    <name type="scientific">Kingdonia uniflora</name>
    <dbReference type="NCBI Taxonomy" id="39325"/>
    <lineage>
        <taxon>Eukaryota</taxon>
        <taxon>Viridiplantae</taxon>
        <taxon>Streptophyta</taxon>
        <taxon>Embryophyta</taxon>
        <taxon>Tracheophyta</taxon>
        <taxon>Spermatophyta</taxon>
        <taxon>Magnoliopsida</taxon>
        <taxon>Ranunculales</taxon>
        <taxon>Circaeasteraceae</taxon>
        <taxon>Kingdonia</taxon>
    </lineage>
</organism>
<accession>A0A7J7NJE4</accession>
<proteinExistence type="predicted"/>
<dbReference type="OrthoDB" id="1937417at2759"/>
<dbReference type="EMBL" id="JACGCM010000750">
    <property type="protein sequence ID" value="KAF6167371.1"/>
    <property type="molecule type" value="Genomic_DNA"/>
</dbReference>
<protein>
    <submittedName>
        <fullName evidence="2">Uncharacterized protein</fullName>
    </submittedName>
</protein>
<evidence type="ECO:0000256" key="1">
    <source>
        <dbReference type="SAM" id="SignalP"/>
    </source>
</evidence>
<evidence type="ECO:0000313" key="3">
    <source>
        <dbReference type="Proteomes" id="UP000541444"/>
    </source>
</evidence>
<dbReference type="AlphaFoldDB" id="A0A7J7NJE4"/>
<gene>
    <name evidence="2" type="ORF">GIB67_020677</name>
</gene>
<comment type="caution">
    <text evidence="2">The sequence shown here is derived from an EMBL/GenBank/DDBJ whole genome shotgun (WGS) entry which is preliminary data.</text>
</comment>
<evidence type="ECO:0000313" key="2">
    <source>
        <dbReference type="EMBL" id="KAF6167371.1"/>
    </source>
</evidence>
<feature type="chain" id="PRO_5029606040" evidence="1">
    <location>
        <begin position="22"/>
        <end position="109"/>
    </location>
</feature>
<keyword evidence="3" id="KW-1185">Reference proteome</keyword>
<name>A0A7J7NJE4_9MAGN</name>
<reference evidence="2 3" key="1">
    <citation type="journal article" date="2020" name="IScience">
        <title>Genome Sequencing of the Endangered Kingdonia uniflora (Circaeasteraceae, Ranunculales) Reveals Potential Mechanisms of Evolutionary Specialization.</title>
        <authorList>
            <person name="Sun Y."/>
            <person name="Deng T."/>
            <person name="Zhang A."/>
            <person name="Moore M.J."/>
            <person name="Landis J.B."/>
            <person name="Lin N."/>
            <person name="Zhang H."/>
            <person name="Zhang X."/>
            <person name="Huang J."/>
            <person name="Zhang X."/>
            <person name="Sun H."/>
            <person name="Wang H."/>
        </authorList>
    </citation>
    <scope>NUCLEOTIDE SEQUENCE [LARGE SCALE GENOMIC DNA]</scope>
    <source>
        <strain evidence="2">TB1705</strain>
        <tissue evidence="2">Leaf</tissue>
    </source>
</reference>
<sequence length="109" mass="12320">MAATWTLLSPSVMLLLPTSLATVMKESHFKFRKNYSIRRRLRRVIVSASSDKDDDKLPFNPFGFVTDNASSREAIQLPASPAEDGNVGQMLYVSDSNIPIVFNYEYFEP</sequence>
<dbReference type="Proteomes" id="UP000541444">
    <property type="component" value="Unassembled WGS sequence"/>
</dbReference>
<keyword evidence="1" id="KW-0732">Signal</keyword>
<feature type="signal peptide" evidence="1">
    <location>
        <begin position="1"/>
        <end position="21"/>
    </location>
</feature>